<dbReference type="Gene3D" id="2.160.20.120">
    <property type="match status" value="1"/>
</dbReference>
<dbReference type="KEGG" id="fla:SY85_16920"/>
<sequence>MRKNVWAVAVAAVVSTTGWAQKNNQETLEGNGKLVTREVPVTSFSELKANGVYELKLSQGNKESVKIEADENLQDLFQVKNEGNRLVIDMKKMENKNLKSKNKMRVYVTFKNLRKMDLQMVGNVANDERLTFDNLALNNQSVGNVALNLKANKLDLDNHSVGNLTLSGEAQNAVLVHKSVGNLQASDFVVQTMNIDNSGIGSAQVNATKELKVKDNMMGKVKNKGAATVRRMNKEVI</sequence>
<organism evidence="2 3">
    <name type="scientific">Flavisolibacter tropicus</name>
    <dbReference type="NCBI Taxonomy" id="1492898"/>
    <lineage>
        <taxon>Bacteria</taxon>
        <taxon>Pseudomonadati</taxon>
        <taxon>Bacteroidota</taxon>
        <taxon>Chitinophagia</taxon>
        <taxon>Chitinophagales</taxon>
        <taxon>Chitinophagaceae</taxon>
        <taxon>Flavisolibacter</taxon>
    </lineage>
</organism>
<gene>
    <name evidence="2" type="ORF">SY85_16920</name>
</gene>
<dbReference type="Pfam" id="PF10988">
    <property type="entry name" value="DUF2807"/>
    <property type="match status" value="1"/>
</dbReference>
<evidence type="ECO:0000259" key="1">
    <source>
        <dbReference type="Pfam" id="PF10988"/>
    </source>
</evidence>
<accession>A0A172TYR1</accession>
<reference evidence="2 3" key="2">
    <citation type="journal article" date="2016" name="Int. J. Syst. Evol. Microbiol.">
        <title>Flavisolibacter tropicus sp. nov., isolated from tropical soil.</title>
        <authorList>
            <person name="Lee J.J."/>
            <person name="Kang M.S."/>
            <person name="Kim G.S."/>
            <person name="Lee C.S."/>
            <person name="Lim S."/>
            <person name="Lee J."/>
            <person name="Roh S.H."/>
            <person name="Kang H."/>
            <person name="Ha J.M."/>
            <person name="Bae S."/>
            <person name="Jung H.Y."/>
            <person name="Kim M.K."/>
        </authorList>
    </citation>
    <scope>NUCLEOTIDE SEQUENCE [LARGE SCALE GENOMIC DNA]</scope>
    <source>
        <strain evidence="2 3">LCS9</strain>
    </source>
</reference>
<protein>
    <recommendedName>
        <fullName evidence="1">Putative auto-transporter adhesin head GIN domain-containing protein</fullName>
    </recommendedName>
</protein>
<dbReference type="Proteomes" id="UP000077177">
    <property type="component" value="Chromosome"/>
</dbReference>
<dbReference type="EMBL" id="CP011390">
    <property type="protein sequence ID" value="ANE51923.1"/>
    <property type="molecule type" value="Genomic_DNA"/>
</dbReference>
<keyword evidence="3" id="KW-1185">Reference proteome</keyword>
<evidence type="ECO:0000313" key="3">
    <source>
        <dbReference type="Proteomes" id="UP000077177"/>
    </source>
</evidence>
<dbReference type="AlphaFoldDB" id="A0A172TYR1"/>
<dbReference type="STRING" id="1492898.SY85_16920"/>
<name>A0A172TYR1_9BACT</name>
<feature type="domain" description="Putative auto-transporter adhesin head GIN" evidence="1">
    <location>
        <begin position="44"/>
        <end position="226"/>
    </location>
</feature>
<evidence type="ECO:0000313" key="2">
    <source>
        <dbReference type="EMBL" id="ANE51923.1"/>
    </source>
</evidence>
<reference evidence="3" key="1">
    <citation type="submission" date="2015-01" db="EMBL/GenBank/DDBJ databases">
        <title>Flavisolibacter sp./LCS9/ whole genome sequencing.</title>
        <authorList>
            <person name="Kim M.K."/>
            <person name="Srinivasan S."/>
            <person name="Lee J.-J."/>
        </authorList>
    </citation>
    <scope>NUCLEOTIDE SEQUENCE [LARGE SCALE GENOMIC DNA]</scope>
    <source>
        <strain evidence="3">LCS9</strain>
    </source>
</reference>
<proteinExistence type="predicted"/>
<dbReference type="InterPro" id="IPR021255">
    <property type="entry name" value="DUF2807"/>
</dbReference>
<dbReference type="RefSeq" id="WP_066406062.1">
    <property type="nucleotide sequence ID" value="NZ_CP011390.1"/>
</dbReference>
<dbReference type="OrthoDB" id="942536at2"/>